<keyword evidence="1" id="KW-0812">Transmembrane</keyword>
<comment type="caution">
    <text evidence="2">The sequence shown here is derived from an EMBL/GenBank/DDBJ whole genome shotgun (WGS) entry which is preliminary data.</text>
</comment>
<dbReference type="Proteomes" id="UP000076400">
    <property type="component" value="Unassembled WGS sequence"/>
</dbReference>
<dbReference type="STRING" id="580166.AUP43_02665"/>
<evidence type="ECO:0000256" key="1">
    <source>
        <dbReference type="SAM" id="Phobius"/>
    </source>
</evidence>
<keyword evidence="1" id="KW-1133">Transmembrane helix</keyword>
<name>A0A154VWX2_9PROT</name>
<sequence length="163" mass="17678">MIQRSANLSIRPRGYWYPWIFVGFFGVIVLVNVVMVSLAVTSWSGLETSDHFRKGVAYNGVLRAAERQAALGWTIEASLKPAGGLSVGVTDAAGQPLDDASVEAMLRRPGRRDLDVTVMLTGMGGGLYRAAAPVSEPGNWDVRIVIRHAAGTMLENRRLWVAP</sequence>
<dbReference type="RefSeq" id="WP_067557890.1">
    <property type="nucleotide sequence ID" value="NZ_LPXN01000127.1"/>
</dbReference>
<keyword evidence="1" id="KW-0472">Membrane</keyword>
<evidence type="ECO:0000313" key="2">
    <source>
        <dbReference type="EMBL" id="KZD05832.1"/>
    </source>
</evidence>
<protein>
    <recommendedName>
        <fullName evidence="4">Nitrogen fixation protein FixH</fullName>
    </recommendedName>
</protein>
<feature type="transmembrane region" description="Helical" evidence="1">
    <location>
        <begin position="16"/>
        <end position="40"/>
    </location>
</feature>
<dbReference type="InterPro" id="IPR008620">
    <property type="entry name" value="FixH"/>
</dbReference>
<dbReference type="AlphaFoldDB" id="A0A154VWX2"/>
<dbReference type="OrthoDB" id="1495896at2"/>
<evidence type="ECO:0000313" key="3">
    <source>
        <dbReference type="Proteomes" id="UP000076400"/>
    </source>
</evidence>
<accession>A0A154VWX2</accession>
<dbReference type="EMBL" id="LPXN01000127">
    <property type="protein sequence ID" value="KZD05832.1"/>
    <property type="molecule type" value="Genomic_DNA"/>
</dbReference>
<proteinExistence type="predicted"/>
<keyword evidence="3" id="KW-1185">Reference proteome</keyword>
<organism evidence="2 3">
    <name type="scientific">Oceanibaculum pacificum</name>
    <dbReference type="NCBI Taxonomy" id="580166"/>
    <lineage>
        <taxon>Bacteria</taxon>
        <taxon>Pseudomonadati</taxon>
        <taxon>Pseudomonadota</taxon>
        <taxon>Alphaproteobacteria</taxon>
        <taxon>Rhodospirillales</taxon>
        <taxon>Oceanibaculaceae</taxon>
        <taxon>Oceanibaculum</taxon>
    </lineage>
</organism>
<evidence type="ECO:0008006" key="4">
    <source>
        <dbReference type="Google" id="ProtNLM"/>
    </source>
</evidence>
<dbReference type="Pfam" id="PF05751">
    <property type="entry name" value="FixH"/>
    <property type="match status" value="1"/>
</dbReference>
<gene>
    <name evidence="2" type="ORF">AUP43_02665</name>
</gene>
<reference evidence="2 3" key="1">
    <citation type="submission" date="2015-12" db="EMBL/GenBank/DDBJ databases">
        <title>Genome sequence of Oceanibaculum pacificum MCCC 1A02656.</title>
        <authorList>
            <person name="Lu L."/>
            <person name="Lai Q."/>
            <person name="Shao Z."/>
            <person name="Qian P."/>
        </authorList>
    </citation>
    <scope>NUCLEOTIDE SEQUENCE [LARGE SCALE GENOMIC DNA]</scope>
    <source>
        <strain evidence="2 3">MCCC 1A02656</strain>
    </source>
</reference>